<dbReference type="EMBL" id="JAALHA020000007">
    <property type="protein sequence ID" value="MDR9896276.1"/>
    <property type="molecule type" value="Genomic_DNA"/>
</dbReference>
<sequence>MNSNQLAFTVPLDGRMIKVAEKLSKQQKKTQKKHEVYLNTLAVLAVNFYCQCMEIETELEKSSGLDSVIISLMNTASLFLKDKGLLECRPILPRDEFCHIPAEVLSERIGYMVVEIDEANREARILGFVESCETEKLPLTRLKPLQDFLVCLRSPVMTKVAASALGGAVSKVGNRLVKLSEWFEGLFGNGWELSVARDVAKDIPPVNATEEEVGAAKIIRLFHVSEPVLLIIRQRRLSQDQLEIILRLYPASESIFLLDGVKMTLLDDQDNPIPQLEKQARASNWLQLRFRGDVGDKFSLKISMGEDSVTEKFVI</sequence>
<dbReference type="InterPro" id="IPR014951">
    <property type="entry name" value="DUF1822"/>
</dbReference>
<accession>A0AAP5I7I0</accession>
<evidence type="ECO:0000313" key="1">
    <source>
        <dbReference type="EMBL" id="MDR9896276.1"/>
    </source>
</evidence>
<keyword evidence="2" id="KW-1185">Reference proteome</keyword>
<name>A0AAP5I7I0_9CYAN</name>
<dbReference type="Pfam" id="PF08852">
    <property type="entry name" value="DUF1822"/>
    <property type="match status" value="1"/>
</dbReference>
<proteinExistence type="predicted"/>
<dbReference type="RefSeq" id="WP_208338893.1">
    <property type="nucleotide sequence ID" value="NZ_CAWQFN010000334.1"/>
</dbReference>
<dbReference type="Proteomes" id="UP000667802">
    <property type="component" value="Unassembled WGS sequence"/>
</dbReference>
<gene>
    <name evidence="1" type="ORF">G7B40_017160</name>
</gene>
<protein>
    <submittedName>
        <fullName evidence="1">DUF1822 family protein</fullName>
    </submittedName>
</protein>
<dbReference type="AlphaFoldDB" id="A0AAP5I7I0"/>
<comment type="caution">
    <text evidence="1">The sequence shown here is derived from an EMBL/GenBank/DDBJ whole genome shotgun (WGS) entry which is preliminary data.</text>
</comment>
<reference evidence="2" key="1">
    <citation type="journal article" date="2021" name="Science">
        <title>Hunting the eagle killer: A cyanobacterial neurotoxin causes vacuolar myelinopathy.</title>
        <authorList>
            <person name="Breinlinger S."/>
            <person name="Phillips T.J."/>
            <person name="Haram B.N."/>
            <person name="Mares J."/>
            <person name="Martinez Yerena J.A."/>
            <person name="Hrouzek P."/>
            <person name="Sobotka R."/>
            <person name="Henderson W.M."/>
            <person name="Schmieder P."/>
            <person name="Williams S.M."/>
            <person name="Lauderdale J.D."/>
            <person name="Wilde H.D."/>
            <person name="Gerrin W."/>
            <person name="Kust A."/>
            <person name="Washington J.W."/>
            <person name="Wagner C."/>
            <person name="Geier B."/>
            <person name="Liebeke M."/>
            <person name="Enke H."/>
            <person name="Niedermeyer T.H.J."/>
            <person name="Wilde S.B."/>
        </authorList>
    </citation>
    <scope>NUCLEOTIDE SEQUENCE [LARGE SCALE GENOMIC DNA]</scope>
    <source>
        <strain evidence="2">Thurmond2011</strain>
    </source>
</reference>
<evidence type="ECO:0000313" key="2">
    <source>
        <dbReference type="Proteomes" id="UP000667802"/>
    </source>
</evidence>
<organism evidence="1 2">
    <name type="scientific">Aetokthonos hydrillicola Thurmond2011</name>
    <dbReference type="NCBI Taxonomy" id="2712845"/>
    <lineage>
        <taxon>Bacteria</taxon>
        <taxon>Bacillati</taxon>
        <taxon>Cyanobacteriota</taxon>
        <taxon>Cyanophyceae</taxon>
        <taxon>Nostocales</taxon>
        <taxon>Hapalosiphonaceae</taxon>
        <taxon>Aetokthonos</taxon>
    </lineage>
</organism>